<dbReference type="AlphaFoldDB" id="A0A182S9K0"/>
<dbReference type="VEuPathDB" id="VectorBase:AMAM002395"/>
<protein>
    <submittedName>
        <fullName evidence="1">Uncharacterized protein</fullName>
    </submittedName>
</protein>
<reference evidence="2" key="1">
    <citation type="submission" date="2013-09" db="EMBL/GenBank/DDBJ databases">
        <title>The Genome Sequence of Anopheles maculatus species B.</title>
        <authorList>
            <consortium name="The Broad Institute Genomics Platform"/>
            <person name="Neafsey D.E."/>
            <person name="Besansky N."/>
            <person name="Howell P."/>
            <person name="Walton C."/>
            <person name="Young S.K."/>
            <person name="Zeng Q."/>
            <person name="Gargeya S."/>
            <person name="Fitzgerald M."/>
            <person name="Haas B."/>
            <person name="Abouelleil A."/>
            <person name="Allen A.W."/>
            <person name="Alvarado L."/>
            <person name="Arachchi H.M."/>
            <person name="Berlin A.M."/>
            <person name="Chapman S.B."/>
            <person name="Gainer-Dewar J."/>
            <person name="Goldberg J."/>
            <person name="Griggs A."/>
            <person name="Gujja S."/>
            <person name="Hansen M."/>
            <person name="Howarth C."/>
            <person name="Imamovic A."/>
            <person name="Ireland A."/>
            <person name="Larimer J."/>
            <person name="McCowan C."/>
            <person name="Murphy C."/>
            <person name="Pearson M."/>
            <person name="Poon T.W."/>
            <person name="Priest M."/>
            <person name="Roberts A."/>
            <person name="Saif S."/>
            <person name="Shea T."/>
            <person name="Sisk P."/>
            <person name="Sykes S."/>
            <person name="Wortman J."/>
            <person name="Nusbaum C."/>
            <person name="Birren B."/>
        </authorList>
    </citation>
    <scope>NUCLEOTIDE SEQUENCE [LARGE SCALE GENOMIC DNA]</scope>
    <source>
        <strain evidence="2">maculatus3</strain>
    </source>
</reference>
<evidence type="ECO:0000313" key="2">
    <source>
        <dbReference type="Proteomes" id="UP000075901"/>
    </source>
</evidence>
<keyword evidence="2" id="KW-1185">Reference proteome</keyword>
<dbReference type="Proteomes" id="UP000075901">
    <property type="component" value="Unassembled WGS sequence"/>
</dbReference>
<name>A0A182S9K0_9DIPT</name>
<proteinExistence type="predicted"/>
<organism evidence="1 2">
    <name type="scientific">Anopheles maculatus</name>
    <dbReference type="NCBI Taxonomy" id="74869"/>
    <lineage>
        <taxon>Eukaryota</taxon>
        <taxon>Metazoa</taxon>
        <taxon>Ecdysozoa</taxon>
        <taxon>Arthropoda</taxon>
        <taxon>Hexapoda</taxon>
        <taxon>Insecta</taxon>
        <taxon>Pterygota</taxon>
        <taxon>Neoptera</taxon>
        <taxon>Endopterygota</taxon>
        <taxon>Diptera</taxon>
        <taxon>Nematocera</taxon>
        <taxon>Culicoidea</taxon>
        <taxon>Culicidae</taxon>
        <taxon>Anophelinae</taxon>
        <taxon>Anopheles</taxon>
        <taxon>Anopheles maculatus group</taxon>
    </lineage>
</organism>
<evidence type="ECO:0000313" key="1">
    <source>
        <dbReference type="EnsemblMetazoa" id="AMAM002395-PA"/>
    </source>
</evidence>
<dbReference type="EnsemblMetazoa" id="AMAM002395-RA">
    <property type="protein sequence ID" value="AMAM002395-PA"/>
    <property type="gene ID" value="AMAM002395"/>
</dbReference>
<reference evidence="1" key="2">
    <citation type="submission" date="2020-05" db="UniProtKB">
        <authorList>
            <consortium name="EnsemblMetazoa"/>
        </authorList>
    </citation>
    <scope>IDENTIFICATION</scope>
    <source>
        <strain evidence="1">maculatus3</strain>
    </source>
</reference>
<sequence length="392" mass="44231">MNFANANFECLIYIHTFAGFSFWTDEAKPKKTVSREEEYQKVLAQIGITDDEAPDDLCGWMDILSDIYNNRTGAWDAKGVTLTDKVTLIKTAMNIKFGKDFEDAEETDHISGVTCMDPKNTIKIGDHSVPDWFEHYNTTGTMPDRVKYYTWWRVDPLHAFSQALVTCSDGNKPALEGFVSGEVQYEVTEANDLVRMLSYCDIYLYNSSRSGAITEPVDILNRSLGFGSLVLAIIELWRATGGLSLLDYNRLTTTWKLNDLQMRNLVSVATMGFVVESPNTTNTAWTDATFKIKSVVKTQLGVTDDKWMEHWYGGVVPWWFVQAVLLKFGGQLTVKTKEPVSVRLNVDEDWLYEVGYHIKADQAYATDISILTSTVMWPAKSDPHLRAVLAGV</sequence>
<accession>A0A182S9K0</accession>